<organism evidence="1 2">
    <name type="scientific">Nocardia rhamnosiphila</name>
    <dbReference type="NCBI Taxonomy" id="426716"/>
    <lineage>
        <taxon>Bacteria</taxon>
        <taxon>Bacillati</taxon>
        <taxon>Actinomycetota</taxon>
        <taxon>Actinomycetes</taxon>
        <taxon>Mycobacteriales</taxon>
        <taxon>Nocardiaceae</taxon>
        <taxon>Nocardia</taxon>
    </lineage>
</organism>
<evidence type="ECO:0000313" key="1">
    <source>
        <dbReference type="EMBL" id="MEU1953390.1"/>
    </source>
</evidence>
<sequence length="163" mass="18486">MSAFVVGNEHIDVLVNAIAHYGVAAKDTNRIGYRALGQLLWDENLRSVDHRYQESNPGERYILHTTEGSLDPLAILKAVDCYQYQSCEDPGWEDSDACAWVTRLREAIYTAVPHYSTPVPSRYSPGQVEPAYRHEDEYDRRPWLFSRLADALSVRAGVVTADR</sequence>
<dbReference type="RefSeq" id="WP_356957798.1">
    <property type="nucleotide sequence ID" value="NZ_JBEYBD010000011.1"/>
</dbReference>
<dbReference type="Proteomes" id="UP001550628">
    <property type="component" value="Unassembled WGS sequence"/>
</dbReference>
<gene>
    <name evidence="1" type="ORF">ABZ510_16120</name>
</gene>
<accession>A0ABV2WR90</accession>
<evidence type="ECO:0000313" key="2">
    <source>
        <dbReference type="Proteomes" id="UP001550628"/>
    </source>
</evidence>
<proteinExistence type="predicted"/>
<dbReference type="EMBL" id="JBEYBF010000010">
    <property type="protein sequence ID" value="MEU1953390.1"/>
    <property type="molecule type" value="Genomic_DNA"/>
</dbReference>
<comment type="caution">
    <text evidence="1">The sequence shown here is derived from an EMBL/GenBank/DDBJ whole genome shotgun (WGS) entry which is preliminary data.</text>
</comment>
<reference evidence="1 2" key="1">
    <citation type="submission" date="2024-06" db="EMBL/GenBank/DDBJ databases">
        <title>The Natural Products Discovery Center: Release of the First 8490 Sequenced Strains for Exploring Actinobacteria Biosynthetic Diversity.</title>
        <authorList>
            <person name="Kalkreuter E."/>
            <person name="Kautsar S.A."/>
            <person name="Yang D."/>
            <person name="Bader C.D."/>
            <person name="Teijaro C.N."/>
            <person name="Fluegel L."/>
            <person name="Davis C.M."/>
            <person name="Simpson J.R."/>
            <person name="Lauterbach L."/>
            <person name="Steele A.D."/>
            <person name="Gui C."/>
            <person name="Meng S."/>
            <person name="Li G."/>
            <person name="Viehrig K."/>
            <person name="Ye F."/>
            <person name="Su P."/>
            <person name="Kiefer A.F."/>
            <person name="Nichols A."/>
            <person name="Cepeda A.J."/>
            <person name="Yan W."/>
            <person name="Fan B."/>
            <person name="Jiang Y."/>
            <person name="Adhikari A."/>
            <person name="Zheng C.-J."/>
            <person name="Schuster L."/>
            <person name="Cowan T.M."/>
            <person name="Smanski M.J."/>
            <person name="Chevrette M.G."/>
            <person name="De Carvalho L.P.S."/>
            <person name="Shen B."/>
        </authorList>
    </citation>
    <scope>NUCLEOTIDE SEQUENCE [LARGE SCALE GENOMIC DNA]</scope>
    <source>
        <strain evidence="1 2">NPDC019708</strain>
    </source>
</reference>
<keyword evidence="2" id="KW-1185">Reference proteome</keyword>
<protein>
    <submittedName>
        <fullName evidence="1">Uncharacterized protein</fullName>
    </submittedName>
</protein>
<name>A0ABV2WR90_9NOCA</name>